<geneLocation type="plasmid" evidence="2 3">
    <name>unnamed2</name>
</geneLocation>
<reference evidence="2 3" key="1">
    <citation type="submission" date="2019-04" db="EMBL/GenBank/DDBJ databases">
        <title>Draft, Whole-Genome Sequence of the Anthracene-degrading Mycobacterium frederiksbergense LB501T, Isolated from a Polycyclic Aromatic Hydrocarbon (PAH)-Contaminated Soil.</title>
        <authorList>
            <person name="Augelletti F."/>
        </authorList>
    </citation>
    <scope>NUCLEOTIDE SEQUENCE [LARGE SCALE GENOMIC DNA]</scope>
    <source>
        <strain evidence="2 3">LB 501T</strain>
        <plasmid evidence="2 3">unnamed2</plasmid>
    </source>
</reference>
<dbReference type="EMBL" id="CP038798">
    <property type="protein sequence ID" value="QIV79886.1"/>
    <property type="molecule type" value="Genomic_DNA"/>
</dbReference>
<sequence length="177" mass="19480">MSDLTTDQRWLLYFMGGWSIRDCLIGTAGTDHLMQSMSGACGHTSPDGGPEWMTGWDTRNGKISSPGRGEARVVVTKAQINAYARSLRESVRDELVALRAEARAESDRTTGWCRCPWAETAPNAHSGPCQRYHPTDEEESAHYATVWRIDEALDEALSRALNVHAAEAGQLALFDAL</sequence>
<protein>
    <submittedName>
        <fullName evidence="2">Uncharacterized protein</fullName>
    </submittedName>
</protein>
<dbReference type="AlphaFoldDB" id="A0A6H0RY95"/>
<name>A0A6H0RY95_9MYCO</name>
<dbReference type="KEGG" id="mfre:EXE63_02455"/>
<evidence type="ECO:0000313" key="3">
    <source>
        <dbReference type="Proteomes" id="UP000501849"/>
    </source>
</evidence>
<evidence type="ECO:0000313" key="2">
    <source>
        <dbReference type="EMBL" id="QIV79886.1"/>
    </source>
</evidence>
<feature type="region of interest" description="Disordered" evidence="1">
    <location>
        <begin position="41"/>
        <end position="69"/>
    </location>
</feature>
<proteinExistence type="predicted"/>
<dbReference type="Proteomes" id="UP000501849">
    <property type="component" value="Plasmid unnamed2"/>
</dbReference>
<keyword evidence="3" id="KW-1185">Reference proteome</keyword>
<accession>A0A6H0RY95</accession>
<organism evidence="2 3">
    <name type="scientific">Mycolicibacterium frederiksbergense</name>
    <dbReference type="NCBI Taxonomy" id="117567"/>
    <lineage>
        <taxon>Bacteria</taxon>
        <taxon>Bacillati</taxon>
        <taxon>Actinomycetota</taxon>
        <taxon>Actinomycetes</taxon>
        <taxon>Mycobacteriales</taxon>
        <taxon>Mycobacteriaceae</taxon>
        <taxon>Mycolicibacterium</taxon>
    </lineage>
</organism>
<dbReference type="RefSeq" id="WP_168140613.1">
    <property type="nucleotide sequence ID" value="NZ_CP038798.1"/>
</dbReference>
<evidence type="ECO:0000256" key="1">
    <source>
        <dbReference type="SAM" id="MobiDB-lite"/>
    </source>
</evidence>
<gene>
    <name evidence="2" type="ORF">EXE63_02455</name>
</gene>
<keyword evidence="2" id="KW-0614">Plasmid</keyword>